<accession>A0A2W0C733</accession>
<dbReference type="EMBL" id="PRLG01000020">
    <property type="protein sequence ID" value="PYY28236.1"/>
    <property type="molecule type" value="Genomic_DNA"/>
</dbReference>
<evidence type="ECO:0000313" key="1">
    <source>
        <dbReference type="EMBL" id="PYY28236.1"/>
    </source>
</evidence>
<name>A0A2W0C733_9BACL</name>
<dbReference type="RefSeq" id="WP_110759818.1">
    <property type="nucleotide sequence ID" value="NZ_PRLG01000020.1"/>
</dbReference>
<dbReference type="AlphaFoldDB" id="A0A2W0C733"/>
<gene>
    <name evidence="1" type="ORF">PIL02S_03382</name>
</gene>
<organism evidence="1 2">
    <name type="scientific">Paenibacillus illinoisensis</name>
    <dbReference type="NCBI Taxonomy" id="59845"/>
    <lineage>
        <taxon>Bacteria</taxon>
        <taxon>Bacillati</taxon>
        <taxon>Bacillota</taxon>
        <taxon>Bacilli</taxon>
        <taxon>Bacillales</taxon>
        <taxon>Paenibacillaceae</taxon>
        <taxon>Paenibacillus</taxon>
    </lineage>
</organism>
<dbReference type="Proteomes" id="UP000247459">
    <property type="component" value="Unassembled WGS sequence"/>
</dbReference>
<evidence type="ECO:0000313" key="2">
    <source>
        <dbReference type="Proteomes" id="UP000247459"/>
    </source>
</evidence>
<reference evidence="1 2" key="1">
    <citation type="submission" date="2018-01" db="EMBL/GenBank/DDBJ databases">
        <title>Genome sequence of the PGP bacterium Paenibacillus illinoisensis E3.</title>
        <authorList>
            <person name="Rolli E."/>
            <person name="Marasco R."/>
            <person name="Bessem C."/>
            <person name="Michoud G."/>
            <person name="Gaiarsa S."/>
            <person name="Borin S."/>
            <person name="Daffonchio D."/>
        </authorList>
    </citation>
    <scope>NUCLEOTIDE SEQUENCE [LARGE SCALE GENOMIC DNA]</scope>
    <source>
        <strain evidence="1 2">E3</strain>
    </source>
</reference>
<dbReference type="OrthoDB" id="2991151at2"/>
<protein>
    <submittedName>
        <fullName evidence="1">Uncharacterized protein</fullName>
    </submittedName>
</protein>
<comment type="caution">
    <text evidence="1">The sequence shown here is derived from an EMBL/GenBank/DDBJ whole genome shotgun (WGS) entry which is preliminary data.</text>
</comment>
<proteinExistence type="predicted"/>
<sequence length="75" mass="8928">MKSKHGLSQYRLNYAKGYAQSFLETVHKIEVMFQLSEQGAIESDIAERYISGNIAELDRNWDYFKSYIEQREDMR</sequence>